<name>A0ABP8MDF7_9BACT</name>
<dbReference type="Gene3D" id="2.60.120.10">
    <property type="entry name" value="Jelly Rolls"/>
    <property type="match status" value="1"/>
</dbReference>
<feature type="domain" description="Cyclic nucleotide-binding" evidence="4">
    <location>
        <begin position="12"/>
        <end position="130"/>
    </location>
</feature>
<dbReference type="InterPro" id="IPR005467">
    <property type="entry name" value="His_kinase_dom"/>
</dbReference>
<proteinExistence type="predicted"/>
<dbReference type="Gene3D" id="1.10.287.130">
    <property type="match status" value="1"/>
</dbReference>
<dbReference type="EMBL" id="BAABHD010000005">
    <property type="protein sequence ID" value="GAA4448882.1"/>
    <property type="molecule type" value="Genomic_DNA"/>
</dbReference>
<dbReference type="InterPro" id="IPR003594">
    <property type="entry name" value="HATPase_dom"/>
</dbReference>
<keyword evidence="3" id="KW-0597">Phosphoprotein</keyword>
<evidence type="ECO:0000313" key="6">
    <source>
        <dbReference type="EMBL" id="GAA4448882.1"/>
    </source>
</evidence>
<dbReference type="Gene3D" id="3.30.565.10">
    <property type="entry name" value="Histidine kinase-like ATPase, C-terminal domain"/>
    <property type="match status" value="1"/>
</dbReference>
<gene>
    <name evidence="6" type="ORF">GCM10023189_07430</name>
</gene>
<dbReference type="PRINTS" id="PR00344">
    <property type="entry name" value="BCTRLSENSOR"/>
</dbReference>
<evidence type="ECO:0000259" key="4">
    <source>
        <dbReference type="PROSITE" id="PS50042"/>
    </source>
</evidence>
<dbReference type="SUPFAM" id="SSF47384">
    <property type="entry name" value="Homodimeric domain of signal transducing histidine kinase"/>
    <property type="match status" value="1"/>
</dbReference>
<protein>
    <recommendedName>
        <fullName evidence="2">histidine kinase</fullName>
        <ecNumber evidence="2">2.7.13.3</ecNumber>
    </recommendedName>
</protein>
<dbReference type="PANTHER" id="PTHR43065">
    <property type="entry name" value="SENSOR HISTIDINE KINASE"/>
    <property type="match status" value="1"/>
</dbReference>
<dbReference type="InterPro" id="IPR036890">
    <property type="entry name" value="HATPase_C_sf"/>
</dbReference>
<evidence type="ECO:0000313" key="7">
    <source>
        <dbReference type="Proteomes" id="UP001501175"/>
    </source>
</evidence>
<dbReference type="EC" id="2.7.13.3" evidence="2"/>
<dbReference type="RefSeq" id="WP_345240667.1">
    <property type="nucleotide sequence ID" value="NZ_BAABHD010000005.1"/>
</dbReference>
<dbReference type="InterPro" id="IPR036097">
    <property type="entry name" value="HisK_dim/P_sf"/>
</dbReference>
<evidence type="ECO:0000259" key="5">
    <source>
        <dbReference type="PROSITE" id="PS50109"/>
    </source>
</evidence>
<reference evidence="7" key="1">
    <citation type="journal article" date="2019" name="Int. J. Syst. Evol. Microbiol.">
        <title>The Global Catalogue of Microorganisms (GCM) 10K type strain sequencing project: providing services to taxonomists for standard genome sequencing and annotation.</title>
        <authorList>
            <consortium name="The Broad Institute Genomics Platform"/>
            <consortium name="The Broad Institute Genome Sequencing Center for Infectious Disease"/>
            <person name="Wu L."/>
            <person name="Ma J."/>
        </authorList>
    </citation>
    <scope>NUCLEOTIDE SEQUENCE [LARGE SCALE GENOMIC DNA]</scope>
    <source>
        <strain evidence="7">JCM 17927</strain>
    </source>
</reference>
<keyword evidence="7" id="KW-1185">Reference proteome</keyword>
<dbReference type="Proteomes" id="UP001501175">
    <property type="component" value="Unassembled WGS sequence"/>
</dbReference>
<keyword evidence="6" id="KW-0547">Nucleotide-binding</keyword>
<dbReference type="Pfam" id="PF02518">
    <property type="entry name" value="HATPase_c"/>
    <property type="match status" value="1"/>
</dbReference>
<feature type="domain" description="Histidine kinase" evidence="5">
    <location>
        <begin position="287"/>
        <end position="459"/>
    </location>
</feature>
<accession>A0ABP8MDF7</accession>
<evidence type="ECO:0000256" key="2">
    <source>
        <dbReference type="ARBA" id="ARBA00012438"/>
    </source>
</evidence>
<dbReference type="InterPro" id="IPR018490">
    <property type="entry name" value="cNMP-bd_dom_sf"/>
</dbReference>
<dbReference type="PROSITE" id="PS50042">
    <property type="entry name" value="CNMP_BINDING_3"/>
    <property type="match status" value="1"/>
</dbReference>
<dbReference type="SMART" id="SM00387">
    <property type="entry name" value="HATPase_c"/>
    <property type="match status" value="1"/>
</dbReference>
<organism evidence="6 7">
    <name type="scientific">Nibrella saemangeumensis</name>
    <dbReference type="NCBI Taxonomy" id="1084526"/>
    <lineage>
        <taxon>Bacteria</taxon>
        <taxon>Pseudomonadati</taxon>
        <taxon>Bacteroidota</taxon>
        <taxon>Cytophagia</taxon>
        <taxon>Cytophagales</taxon>
        <taxon>Spirosomataceae</taxon>
        <taxon>Nibrella</taxon>
    </lineage>
</organism>
<dbReference type="SMART" id="SM00100">
    <property type="entry name" value="cNMP"/>
    <property type="match status" value="1"/>
</dbReference>
<keyword evidence="6" id="KW-0067">ATP-binding</keyword>
<dbReference type="SUPFAM" id="SSF51206">
    <property type="entry name" value="cAMP-binding domain-like"/>
    <property type="match status" value="1"/>
</dbReference>
<comment type="caution">
    <text evidence="6">The sequence shown here is derived from an EMBL/GenBank/DDBJ whole genome shotgun (WGS) entry which is preliminary data.</text>
</comment>
<evidence type="ECO:0000256" key="1">
    <source>
        <dbReference type="ARBA" id="ARBA00000085"/>
    </source>
</evidence>
<dbReference type="InterPro" id="IPR003661">
    <property type="entry name" value="HisK_dim/P_dom"/>
</dbReference>
<dbReference type="PANTHER" id="PTHR43065:SF48">
    <property type="entry name" value="HISTIDINE KINASE"/>
    <property type="match status" value="1"/>
</dbReference>
<dbReference type="GO" id="GO:0005524">
    <property type="term" value="F:ATP binding"/>
    <property type="evidence" value="ECO:0007669"/>
    <property type="project" value="UniProtKB-KW"/>
</dbReference>
<comment type="catalytic activity">
    <reaction evidence="1">
        <text>ATP + protein L-histidine = ADP + protein N-phospho-L-histidine.</text>
        <dbReference type="EC" id="2.7.13.3"/>
    </reaction>
</comment>
<evidence type="ECO:0000256" key="3">
    <source>
        <dbReference type="ARBA" id="ARBA00022553"/>
    </source>
</evidence>
<dbReference type="PROSITE" id="PS50109">
    <property type="entry name" value="HIS_KIN"/>
    <property type="match status" value="1"/>
</dbReference>
<dbReference type="CDD" id="cd00038">
    <property type="entry name" value="CAP_ED"/>
    <property type="match status" value="1"/>
</dbReference>
<dbReference type="InterPro" id="IPR004358">
    <property type="entry name" value="Sig_transdc_His_kin-like_C"/>
</dbReference>
<sequence>MDLLASLRQFPSLEAVPDEQLQWVIDHSEEQSFPDNSVIRMPGDPVDHLIFLLEGRVRVDNAMGNAGDELIFEAHTVTGVLPFSRLKSAISRWCAMGDVRFLAVHRNQLRTLVRECYELTETLVHQMTTRVRDFTRQTQQNEKLASLGRLSAGLAHELNNPVAAVVRSADALQEHMNATPERFKAVLAVHLTETESEAINEIMFRHLGQKTAALSMLERSGREDELVDWLDDHDVPDSFELAEPLAEFGFDTNDLDDLTERINEESLPAVIGWVVSNLVTEKLVIDIADASKRISGLVGAIKSYSHMDRGSGKEPVRLAEGIHSTLILLNHKLKSKHIEVDVKIPDDLPEINGWSGELNQIWTNLIDNAIDAMADGGRLEISSEKDREFVLTRVADNGPGIPADIRDKIFDPFFTTKGVGQGTGLGLDIVQGIIRHHNGSIRVNSDPGCTEFFVCLPIQ</sequence>
<dbReference type="SUPFAM" id="SSF55874">
    <property type="entry name" value="ATPase domain of HSP90 chaperone/DNA topoisomerase II/histidine kinase"/>
    <property type="match status" value="1"/>
</dbReference>
<dbReference type="InterPro" id="IPR014710">
    <property type="entry name" value="RmlC-like_jellyroll"/>
</dbReference>
<dbReference type="CDD" id="cd00082">
    <property type="entry name" value="HisKA"/>
    <property type="match status" value="1"/>
</dbReference>
<dbReference type="InterPro" id="IPR000595">
    <property type="entry name" value="cNMP-bd_dom"/>
</dbReference>